<feature type="transmembrane region" description="Helical" evidence="7">
    <location>
        <begin position="252"/>
        <end position="272"/>
    </location>
</feature>
<comment type="similarity">
    <text evidence="7">Belongs to the binding-protein-dependent transport system permease family.</text>
</comment>
<evidence type="ECO:0000256" key="1">
    <source>
        <dbReference type="ARBA" id="ARBA00004651"/>
    </source>
</evidence>
<evidence type="ECO:0000256" key="5">
    <source>
        <dbReference type="ARBA" id="ARBA00022989"/>
    </source>
</evidence>
<evidence type="ECO:0000256" key="2">
    <source>
        <dbReference type="ARBA" id="ARBA00022448"/>
    </source>
</evidence>
<comment type="caution">
    <text evidence="10">The sequence shown here is derived from an EMBL/GenBank/DDBJ whole genome shotgun (WGS) entry which is preliminary data.</text>
</comment>
<keyword evidence="5 7" id="KW-1133">Transmembrane helix</keyword>
<dbReference type="InterPro" id="IPR035906">
    <property type="entry name" value="MetI-like_sf"/>
</dbReference>
<evidence type="ECO:0000256" key="8">
    <source>
        <dbReference type="SAM" id="MobiDB-lite"/>
    </source>
</evidence>
<proteinExistence type="inferred from homology"/>
<accession>A0ABP6LVQ2</accession>
<feature type="compositionally biased region" description="Basic and acidic residues" evidence="8">
    <location>
        <begin position="1"/>
        <end position="26"/>
    </location>
</feature>
<evidence type="ECO:0000256" key="3">
    <source>
        <dbReference type="ARBA" id="ARBA00022475"/>
    </source>
</evidence>
<evidence type="ECO:0000256" key="4">
    <source>
        <dbReference type="ARBA" id="ARBA00022692"/>
    </source>
</evidence>
<name>A0ABP6LVQ2_9MICC</name>
<feature type="transmembrane region" description="Helical" evidence="7">
    <location>
        <begin position="156"/>
        <end position="177"/>
    </location>
</feature>
<keyword evidence="6 7" id="KW-0472">Membrane</keyword>
<feature type="transmembrane region" description="Helical" evidence="7">
    <location>
        <begin position="125"/>
        <end position="144"/>
    </location>
</feature>
<reference evidence="11" key="1">
    <citation type="journal article" date="2019" name="Int. J. Syst. Evol. Microbiol.">
        <title>The Global Catalogue of Microorganisms (GCM) 10K type strain sequencing project: providing services to taxonomists for standard genome sequencing and annotation.</title>
        <authorList>
            <consortium name="The Broad Institute Genomics Platform"/>
            <consortium name="The Broad Institute Genome Sequencing Center for Infectious Disease"/>
            <person name="Wu L."/>
            <person name="Ma J."/>
        </authorList>
    </citation>
    <scope>NUCLEOTIDE SEQUENCE [LARGE SCALE GENOMIC DNA]</scope>
    <source>
        <strain evidence="11">JCM 14309</strain>
    </source>
</reference>
<feature type="transmembrane region" description="Helical" evidence="7">
    <location>
        <begin position="284"/>
        <end position="304"/>
    </location>
</feature>
<feature type="transmembrane region" description="Helical" evidence="7">
    <location>
        <begin position="183"/>
        <end position="203"/>
    </location>
</feature>
<dbReference type="PANTHER" id="PTHR30151:SF40">
    <property type="entry name" value="TRANSPORT SYSTEM INTEGRAL MEMBRANE PROTEIN"/>
    <property type="match status" value="1"/>
</dbReference>
<dbReference type="Pfam" id="PF00528">
    <property type="entry name" value="BPD_transp_1"/>
    <property type="match status" value="1"/>
</dbReference>
<dbReference type="RefSeq" id="WP_311025718.1">
    <property type="nucleotide sequence ID" value="NZ_BAAAVT010000008.1"/>
</dbReference>
<dbReference type="PROSITE" id="PS50928">
    <property type="entry name" value="ABC_TM1"/>
    <property type="match status" value="1"/>
</dbReference>
<keyword evidence="2 7" id="KW-0813">Transport</keyword>
<gene>
    <name evidence="10" type="ORF">GCM10010529_15700</name>
</gene>
<dbReference type="PANTHER" id="PTHR30151">
    <property type="entry name" value="ALKANE SULFONATE ABC TRANSPORTER-RELATED, MEMBRANE SUBUNIT"/>
    <property type="match status" value="1"/>
</dbReference>
<comment type="subcellular location">
    <subcellularLocation>
        <location evidence="1 7">Cell membrane</location>
        <topology evidence="1 7">Multi-pass membrane protein</topology>
    </subcellularLocation>
</comment>
<sequence>MVATPTEEHTRPDPDRQAPEQVELLRHASSTGSGRGRGDDVADLSRGLDALETAGGAPRRRLDPQSVLLPVAALAVVVIAWQLYVMTGHRRTDMVPGPIDVAGTAWELWRTGAFWEAVSTSLGRGLAGFALSILIATPIGLIIAQVRMLRQAFGPLISGLQVLPSVAWVPAAVIWFGLTDATVYFVIFMGAIPSVVNGLIAGVRQVPPQHHRVGRVLGANRWQMTTRILLPAILPSYVGGLRQGWAFSWRSLMAAEIIATGGSMGFGLGTLLDQGRALADMSVVLTAVLIILLVGVVVELLVFAPIERRLLTTRGLLES</sequence>
<protein>
    <submittedName>
        <fullName evidence="10">ABC transporter permease</fullName>
    </submittedName>
</protein>
<keyword evidence="11" id="KW-1185">Reference proteome</keyword>
<keyword evidence="4 7" id="KW-0812">Transmembrane</keyword>
<evidence type="ECO:0000313" key="10">
    <source>
        <dbReference type="EMBL" id="GAA3063330.1"/>
    </source>
</evidence>
<feature type="region of interest" description="Disordered" evidence="8">
    <location>
        <begin position="1"/>
        <end position="42"/>
    </location>
</feature>
<dbReference type="InterPro" id="IPR000515">
    <property type="entry name" value="MetI-like"/>
</dbReference>
<feature type="transmembrane region" description="Helical" evidence="7">
    <location>
        <begin position="67"/>
        <end position="84"/>
    </location>
</feature>
<dbReference type="CDD" id="cd06261">
    <property type="entry name" value="TM_PBP2"/>
    <property type="match status" value="1"/>
</dbReference>
<dbReference type="Proteomes" id="UP001500236">
    <property type="component" value="Unassembled WGS sequence"/>
</dbReference>
<evidence type="ECO:0000313" key="11">
    <source>
        <dbReference type="Proteomes" id="UP001500236"/>
    </source>
</evidence>
<evidence type="ECO:0000256" key="6">
    <source>
        <dbReference type="ARBA" id="ARBA00023136"/>
    </source>
</evidence>
<keyword evidence="3" id="KW-1003">Cell membrane</keyword>
<dbReference type="EMBL" id="BAAAVT010000008">
    <property type="protein sequence ID" value="GAA3063330.1"/>
    <property type="molecule type" value="Genomic_DNA"/>
</dbReference>
<organism evidence="10 11">
    <name type="scientific">Nesterenkonia aethiopica</name>
    <dbReference type="NCBI Taxonomy" id="269144"/>
    <lineage>
        <taxon>Bacteria</taxon>
        <taxon>Bacillati</taxon>
        <taxon>Actinomycetota</taxon>
        <taxon>Actinomycetes</taxon>
        <taxon>Micrococcales</taxon>
        <taxon>Micrococcaceae</taxon>
        <taxon>Nesterenkonia</taxon>
    </lineage>
</organism>
<evidence type="ECO:0000256" key="7">
    <source>
        <dbReference type="RuleBase" id="RU363032"/>
    </source>
</evidence>
<feature type="domain" description="ABC transmembrane type-1" evidence="9">
    <location>
        <begin position="118"/>
        <end position="302"/>
    </location>
</feature>
<dbReference type="SUPFAM" id="SSF161098">
    <property type="entry name" value="MetI-like"/>
    <property type="match status" value="1"/>
</dbReference>
<evidence type="ECO:0000259" key="9">
    <source>
        <dbReference type="PROSITE" id="PS50928"/>
    </source>
</evidence>
<dbReference type="Gene3D" id="1.10.3720.10">
    <property type="entry name" value="MetI-like"/>
    <property type="match status" value="1"/>
</dbReference>